<dbReference type="RefSeq" id="WP_004856679.1">
    <property type="nucleotide sequence ID" value="NZ_ASYY01000066.1"/>
</dbReference>
<evidence type="ECO:0000313" key="4">
    <source>
        <dbReference type="Proteomes" id="UP000013117"/>
    </source>
</evidence>
<feature type="domain" description="T6SS Phospholipase effector Tle1-like catalytic" evidence="2">
    <location>
        <begin position="42"/>
        <end position="178"/>
    </location>
</feature>
<proteinExistence type="predicted"/>
<feature type="compositionally biased region" description="Polar residues" evidence="1">
    <location>
        <begin position="15"/>
        <end position="30"/>
    </location>
</feature>
<feature type="region of interest" description="Disordered" evidence="1">
    <location>
        <begin position="1"/>
        <end position="30"/>
    </location>
</feature>
<gene>
    <name evidence="3" type="ORF">F960_00643</name>
</gene>
<sequence>MATLPVQDQSKSKQKPLTTVSTNKPPNSSVPLTVKPIVVNVFFDGTKNNMYNIDYYQRSTRDTQRKIDQNKDMESYRNAYSNVAHLFTQQYNENKDNIWVYVEGMGTEKYNNDDTRGFAAGSGKTGIVARASQAFSLIQERYKKFNDRNQKPSIIIFNVFGFSRGAATARHFVGMVKNYPHFFKGWGLSAAQMTFRFVGIFDTVSSFQPVWPSKPNFYNDNKELYLDFSSLNAQDKKNIKVFHIVAADEYREYFDLTDITLALKEKFGFEVTMNGAHSDIGGSYPDGKGDEYAITTNKLKKWFIEQGFYFENDIRPLSYPLPPSSISQDYQARRPAKDTEKNITGIPFDYHKIPLKTMRLMAQKFALIQFKQTIVDYENDGLIGILKELINRHPSTVMSKVSWGGKLDLRLTNREQVRNLRHQFLHWSAQKFFGDPGSYYGLGRNVGYSIRLKNDLPYREVHHA</sequence>
<dbReference type="InterPro" id="IPR018712">
    <property type="entry name" value="Tle1-like_cat"/>
</dbReference>
<accession>N8ZTC3</accession>
<reference evidence="3 4" key="1">
    <citation type="submission" date="2013-02" db="EMBL/GenBank/DDBJ databases">
        <title>The Genome Sequence of Acinetobacter gerneri CIP 107464.</title>
        <authorList>
            <consortium name="The Broad Institute Genome Sequencing Platform"/>
            <consortium name="The Broad Institute Genome Sequencing Center for Infectious Disease"/>
            <person name="Cerqueira G."/>
            <person name="Feldgarden M."/>
            <person name="Courvalin P."/>
            <person name="Perichon B."/>
            <person name="Grillot-Courvalin C."/>
            <person name="Clermont D."/>
            <person name="Rocha E."/>
            <person name="Yoon E.-J."/>
            <person name="Nemec A."/>
            <person name="Walker B."/>
            <person name="Young S.K."/>
            <person name="Zeng Q."/>
            <person name="Gargeya S."/>
            <person name="Fitzgerald M."/>
            <person name="Haas B."/>
            <person name="Abouelleil A."/>
            <person name="Alvarado L."/>
            <person name="Arachchi H.M."/>
            <person name="Berlin A.M."/>
            <person name="Chapman S.B."/>
            <person name="Dewar J."/>
            <person name="Goldberg J."/>
            <person name="Griggs A."/>
            <person name="Gujja S."/>
            <person name="Hansen M."/>
            <person name="Howarth C."/>
            <person name="Imamovic A."/>
            <person name="Larimer J."/>
            <person name="McCowan C."/>
            <person name="Murphy C."/>
            <person name="Neiman D."/>
            <person name="Pearson M."/>
            <person name="Priest M."/>
            <person name="Roberts A."/>
            <person name="Saif S."/>
            <person name="Shea T."/>
            <person name="Sisk P."/>
            <person name="Sykes S."/>
            <person name="Wortman J."/>
            <person name="Nusbaum C."/>
            <person name="Birren B."/>
        </authorList>
    </citation>
    <scope>NUCLEOTIDE SEQUENCE [LARGE SCALE GENOMIC DNA]</scope>
    <source>
        <strain evidence="3 4">CIP 107464</strain>
    </source>
</reference>
<dbReference type="AlphaFoldDB" id="N8ZTC3"/>
<feature type="domain" description="T6SS Phospholipase effector Tle1-like catalytic" evidence="2">
    <location>
        <begin position="190"/>
        <end position="290"/>
    </location>
</feature>
<protein>
    <recommendedName>
        <fullName evidence="2">T6SS Phospholipase effector Tle1-like catalytic domain-containing protein</fullName>
    </recommendedName>
</protein>
<dbReference type="EMBL" id="APPN01000050">
    <property type="protein sequence ID" value="ENV34993.1"/>
    <property type="molecule type" value="Genomic_DNA"/>
</dbReference>
<dbReference type="eggNOG" id="COG3673">
    <property type="taxonomic scope" value="Bacteria"/>
</dbReference>
<dbReference type="Proteomes" id="UP000013117">
    <property type="component" value="Unassembled WGS sequence"/>
</dbReference>
<evidence type="ECO:0000259" key="2">
    <source>
        <dbReference type="Pfam" id="PF09994"/>
    </source>
</evidence>
<dbReference type="STRING" id="202952.GCA_000747725_02423"/>
<dbReference type="GeneID" id="84208061"/>
<name>N8ZTC3_9GAMM</name>
<dbReference type="PANTHER" id="PTHR33840">
    <property type="match status" value="1"/>
</dbReference>
<dbReference type="PATRIC" id="fig|1120926.3.peg.606"/>
<evidence type="ECO:0000313" key="3">
    <source>
        <dbReference type="EMBL" id="ENV34993.1"/>
    </source>
</evidence>
<organism evidence="3 4">
    <name type="scientific">Acinetobacter gerneri DSM 14967 = CIP 107464 = MTCC 9824</name>
    <dbReference type="NCBI Taxonomy" id="1120926"/>
    <lineage>
        <taxon>Bacteria</taxon>
        <taxon>Pseudomonadati</taxon>
        <taxon>Pseudomonadota</taxon>
        <taxon>Gammaproteobacteria</taxon>
        <taxon>Moraxellales</taxon>
        <taxon>Moraxellaceae</taxon>
        <taxon>Acinetobacter</taxon>
    </lineage>
</organism>
<dbReference type="HOGENOM" id="CLU_625039_0_0_6"/>
<evidence type="ECO:0000256" key="1">
    <source>
        <dbReference type="SAM" id="MobiDB-lite"/>
    </source>
</evidence>
<dbReference type="Pfam" id="PF09994">
    <property type="entry name" value="T6SS_Tle1-like_cat"/>
    <property type="match status" value="2"/>
</dbReference>
<comment type="caution">
    <text evidence="3">The sequence shown here is derived from an EMBL/GenBank/DDBJ whole genome shotgun (WGS) entry which is preliminary data.</text>
</comment>
<keyword evidence="4" id="KW-1185">Reference proteome</keyword>
<dbReference type="PANTHER" id="PTHR33840:SF1">
    <property type="entry name" value="TLE1 PHOSPHOLIPASE DOMAIN-CONTAINING PROTEIN"/>
    <property type="match status" value="1"/>
</dbReference>